<dbReference type="InterPro" id="IPR036390">
    <property type="entry name" value="WH_DNA-bd_sf"/>
</dbReference>
<dbReference type="STRING" id="363754.RHSP_09005"/>
<evidence type="ECO:0000313" key="3">
    <source>
        <dbReference type="Proteomes" id="UP000012429"/>
    </source>
</evidence>
<dbReference type="InterPro" id="IPR036388">
    <property type="entry name" value="WH-like_DNA-bd_sf"/>
</dbReference>
<dbReference type="PANTHER" id="PTHR38600:SF2">
    <property type="entry name" value="SLL0088 PROTEIN"/>
    <property type="match status" value="1"/>
</dbReference>
<dbReference type="PRINTS" id="PR00778">
    <property type="entry name" value="HTHARSR"/>
</dbReference>
<dbReference type="InterPro" id="IPR011991">
    <property type="entry name" value="ArsR-like_HTH"/>
</dbReference>
<accession>N6V0K6</accession>
<keyword evidence="3" id="KW-1185">Reference proteome</keyword>
<dbReference type="GO" id="GO:0003700">
    <property type="term" value="F:DNA-binding transcription factor activity"/>
    <property type="evidence" value="ECO:0007669"/>
    <property type="project" value="InterPro"/>
</dbReference>
<dbReference type="InterPro" id="IPR001845">
    <property type="entry name" value="HTH_ArsR_DNA-bd_dom"/>
</dbReference>
<organism evidence="2 3">
    <name type="scientific">Rhizobium freirei PRF 81</name>
    <dbReference type="NCBI Taxonomy" id="363754"/>
    <lineage>
        <taxon>Bacteria</taxon>
        <taxon>Pseudomonadati</taxon>
        <taxon>Pseudomonadota</taxon>
        <taxon>Alphaproteobacteria</taxon>
        <taxon>Hyphomicrobiales</taxon>
        <taxon>Rhizobiaceae</taxon>
        <taxon>Rhizobium/Agrobacterium group</taxon>
        <taxon>Rhizobium</taxon>
    </lineage>
</organism>
<dbReference type="Proteomes" id="UP000012429">
    <property type="component" value="Unassembled WGS sequence"/>
</dbReference>
<sequence>MSNGRERELADIFAALGDATRLALVTQLLTVGALSATNLAEGQAISRQAIVKHLQVLEAAALVTHERHGKEVLYALDGSRIEEARAFLNAISAGWDRALSCLKSLVETA</sequence>
<dbReference type="Gene3D" id="1.10.10.10">
    <property type="entry name" value="Winged helix-like DNA-binding domain superfamily/Winged helix DNA-binding domain"/>
    <property type="match status" value="1"/>
</dbReference>
<reference evidence="2 3" key="1">
    <citation type="journal article" date="2012" name="BMC Genomics">
        <title>Genomic basis of broad host range and environmental adaptability of Rhizobium tropici CIAT 899 and Rhizobium sp. PRF 81 which are used in inoculants for common bean (Phaseolus vulgaris L.).</title>
        <authorList>
            <person name="Ormeno-Orrillo E."/>
            <person name="Menna P."/>
            <person name="Almeida L.G."/>
            <person name="Ollero F.J."/>
            <person name="Nicolas M.F."/>
            <person name="Pains Rodrigues E."/>
            <person name="Shigueyoshi Nakatani A."/>
            <person name="Silva Batista J.S."/>
            <person name="Oliveira Chueire L.M."/>
            <person name="Souza R.C."/>
            <person name="Ribeiro Vasconcelos A.T."/>
            <person name="Megias M."/>
            <person name="Hungria M."/>
            <person name="Martinez-Romero E."/>
        </authorList>
    </citation>
    <scope>NUCLEOTIDE SEQUENCE [LARGE SCALE GENOMIC DNA]</scope>
    <source>
        <strain evidence="2 3">PRF 81</strain>
    </source>
</reference>
<dbReference type="SMART" id="SM00418">
    <property type="entry name" value="HTH_ARSR"/>
    <property type="match status" value="1"/>
</dbReference>
<evidence type="ECO:0000259" key="1">
    <source>
        <dbReference type="PROSITE" id="PS50987"/>
    </source>
</evidence>
<name>N6V0K6_9HYPH</name>
<protein>
    <submittedName>
        <fullName evidence="2">ArsR family transcriptional regulator</fullName>
    </submittedName>
</protein>
<dbReference type="AlphaFoldDB" id="N6V0K6"/>
<dbReference type="PANTHER" id="PTHR38600">
    <property type="entry name" value="TRANSCRIPTIONAL REGULATORY PROTEIN"/>
    <property type="match status" value="1"/>
</dbReference>
<dbReference type="NCBIfam" id="NF033788">
    <property type="entry name" value="HTH_metalloreg"/>
    <property type="match status" value="1"/>
</dbReference>
<proteinExistence type="predicted"/>
<comment type="caution">
    <text evidence="2">The sequence shown here is derived from an EMBL/GenBank/DDBJ whole genome shotgun (WGS) entry which is preliminary data.</text>
</comment>
<dbReference type="EMBL" id="AQHN01000067">
    <property type="protein sequence ID" value="ENN86516.1"/>
    <property type="molecule type" value="Genomic_DNA"/>
</dbReference>
<feature type="domain" description="HTH arsR-type" evidence="1">
    <location>
        <begin position="1"/>
        <end position="96"/>
    </location>
</feature>
<dbReference type="PATRIC" id="fig|363754.4.peg.3783"/>
<gene>
    <name evidence="2" type="ORF">RHSP_09005</name>
</gene>
<dbReference type="Pfam" id="PF12840">
    <property type="entry name" value="HTH_20"/>
    <property type="match status" value="1"/>
</dbReference>
<dbReference type="RefSeq" id="WP_004120340.1">
    <property type="nucleotide sequence ID" value="NZ_AQHN01000067.1"/>
</dbReference>
<dbReference type="CDD" id="cd00090">
    <property type="entry name" value="HTH_ARSR"/>
    <property type="match status" value="1"/>
</dbReference>
<evidence type="ECO:0000313" key="2">
    <source>
        <dbReference type="EMBL" id="ENN86516.1"/>
    </source>
</evidence>
<dbReference type="SUPFAM" id="SSF46785">
    <property type="entry name" value="Winged helix' DNA-binding domain"/>
    <property type="match status" value="1"/>
</dbReference>
<dbReference type="PROSITE" id="PS50987">
    <property type="entry name" value="HTH_ARSR_2"/>
    <property type="match status" value="1"/>
</dbReference>